<dbReference type="PANTHER" id="PTHR42650:SF1">
    <property type="entry name" value="GUIDED ENTRY OF TAIL-ANCHORED PROTEINS FACTOR 1"/>
    <property type="match status" value="1"/>
</dbReference>
<keyword evidence="9" id="KW-0333">Golgi apparatus</keyword>
<keyword evidence="6 9" id="KW-1133">Transmembrane helix</keyword>
<evidence type="ECO:0000256" key="10">
    <source>
        <dbReference type="SAM" id="Phobius"/>
    </source>
</evidence>
<evidence type="ECO:0000313" key="11">
    <source>
        <dbReference type="EMBL" id="ODQ59105.1"/>
    </source>
</evidence>
<keyword evidence="7 9" id="KW-0175">Coiled coil</keyword>
<evidence type="ECO:0000256" key="2">
    <source>
        <dbReference type="ARBA" id="ARBA00022448"/>
    </source>
</evidence>
<reference evidence="11 12" key="1">
    <citation type="journal article" date="2016" name="Proc. Natl. Acad. Sci. U.S.A.">
        <title>Comparative genomics of biotechnologically important yeasts.</title>
        <authorList>
            <person name="Riley R."/>
            <person name="Haridas S."/>
            <person name="Wolfe K.H."/>
            <person name="Lopes M.R."/>
            <person name="Hittinger C.T."/>
            <person name="Goeker M."/>
            <person name="Salamov A.A."/>
            <person name="Wisecaver J.H."/>
            <person name="Long T.M."/>
            <person name="Calvey C.H."/>
            <person name="Aerts A.L."/>
            <person name="Barry K.W."/>
            <person name="Choi C."/>
            <person name="Clum A."/>
            <person name="Coughlan A.Y."/>
            <person name="Deshpande S."/>
            <person name="Douglass A.P."/>
            <person name="Hanson S.J."/>
            <person name="Klenk H.-P."/>
            <person name="LaButti K.M."/>
            <person name="Lapidus A."/>
            <person name="Lindquist E.A."/>
            <person name="Lipzen A.M."/>
            <person name="Meier-Kolthoff J.P."/>
            <person name="Ohm R.A."/>
            <person name="Otillar R.P."/>
            <person name="Pangilinan J.L."/>
            <person name="Peng Y."/>
            <person name="Rokas A."/>
            <person name="Rosa C.A."/>
            <person name="Scheuner C."/>
            <person name="Sibirny A.A."/>
            <person name="Slot J.C."/>
            <person name="Stielow J.B."/>
            <person name="Sun H."/>
            <person name="Kurtzman C.P."/>
            <person name="Blackwell M."/>
            <person name="Grigoriev I.V."/>
            <person name="Jeffries T.W."/>
        </authorList>
    </citation>
    <scope>NUCLEOTIDE SEQUENCE [LARGE SCALE GENOMIC DNA]</scope>
    <source>
        <strain evidence="12">ATCC 58044 / CBS 1984 / NCYC 433 / NRRL Y-366-8</strain>
    </source>
</reference>
<comment type="function">
    <text evidence="9">Required for the post-translational delivery of tail-anchored (TA) proteins to the endoplasmic reticulum. Together with GET2, acts as a membrane receptor for soluble GET3, which recognizes and selectively binds the transmembrane domain of TA proteins in the cytosol. The GET complex cooperates with the HDEL receptor ERD2 to mediate the ATP-dependent retrieval of resident ER proteins that contain a C-terminal H-D-E-L retention signal from the Golgi to the ER.</text>
</comment>
<protein>
    <recommendedName>
        <fullName evidence="9">Golgi to ER traffic protein 1</fullName>
    </recommendedName>
    <alternativeName>
        <fullName evidence="9">Guided entry of tail-anchored proteins 1</fullName>
    </alternativeName>
</protein>
<dbReference type="GO" id="GO:0043529">
    <property type="term" value="C:GET complex"/>
    <property type="evidence" value="ECO:0007669"/>
    <property type="project" value="UniProtKB-UniRule"/>
</dbReference>
<dbReference type="HAMAP" id="MF_03113">
    <property type="entry name" value="Get1"/>
    <property type="match status" value="1"/>
</dbReference>
<dbReference type="AlphaFoldDB" id="A0A1E3P128"/>
<keyword evidence="12" id="KW-1185">Reference proteome</keyword>
<dbReference type="InterPro" id="IPR028945">
    <property type="entry name" value="Get1"/>
</dbReference>
<feature type="topological domain" description="Cytoplasmic" evidence="9">
    <location>
        <begin position="173"/>
        <end position="195"/>
    </location>
</feature>
<keyword evidence="4 9" id="KW-0256">Endoplasmic reticulum</keyword>
<comment type="caution">
    <text evidence="9">Lacks conserved residue(s) required for the propagation of feature annotation.</text>
</comment>
<evidence type="ECO:0000313" key="12">
    <source>
        <dbReference type="Proteomes" id="UP000094112"/>
    </source>
</evidence>
<keyword evidence="3 9" id="KW-0812">Transmembrane</keyword>
<feature type="transmembrane region" description="Helical" evidence="10">
    <location>
        <begin position="6"/>
        <end position="24"/>
    </location>
</feature>
<dbReference type="GO" id="GO:0005789">
    <property type="term" value="C:endoplasmic reticulum membrane"/>
    <property type="evidence" value="ECO:0007669"/>
    <property type="project" value="UniProtKB-SubCell"/>
</dbReference>
<evidence type="ECO:0000256" key="4">
    <source>
        <dbReference type="ARBA" id="ARBA00022824"/>
    </source>
</evidence>
<gene>
    <name evidence="9" type="primary">GET1</name>
    <name evidence="11" type="ORF">WICANDRAFT_69485</name>
</gene>
<dbReference type="Gene3D" id="1.10.287.660">
    <property type="entry name" value="Helix hairpin bin"/>
    <property type="match status" value="1"/>
</dbReference>
<feature type="topological domain" description="Lumenal" evidence="9">
    <location>
        <begin position="1"/>
        <end position="6"/>
    </location>
</feature>
<evidence type="ECO:0000256" key="1">
    <source>
        <dbReference type="ARBA" id="ARBA00010799"/>
    </source>
</evidence>
<organism evidence="11 12">
    <name type="scientific">Wickerhamomyces anomalus (strain ATCC 58044 / CBS 1984 / NCYC 433 / NRRL Y-366-8)</name>
    <name type="common">Yeast</name>
    <name type="synonym">Hansenula anomala</name>
    <dbReference type="NCBI Taxonomy" id="683960"/>
    <lineage>
        <taxon>Eukaryota</taxon>
        <taxon>Fungi</taxon>
        <taxon>Dikarya</taxon>
        <taxon>Ascomycota</taxon>
        <taxon>Saccharomycotina</taxon>
        <taxon>Saccharomycetes</taxon>
        <taxon>Phaffomycetales</taxon>
        <taxon>Wickerhamomycetaceae</taxon>
        <taxon>Wickerhamomyces</taxon>
    </lineage>
</organism>
<evidence type="ECO:0000256" key="9">
    <source>
        <dbReference type="HAMAP-Rule" id="MF_03113"/>
    </source>
</evidence>
<keyword evidence="8 9" id="KW-0472">Membrane</keyword>
<proteinExistence type="inferred from homology"/>
<keyword evidence="2 9" id="KW-0813">Transport</keyword>
<feature type="coiled-coil region" evidence="9">
    <location>
        <begin position="74"/>
        <end position="101"/>
    </location>
</feature>
<dbReference type="GeneID" id="30201413"/>
<dbReference type="GO" id="GO:0000139">
    <property type="term" value="C:Golgi membrane"/>
    <property type="evidence" value="ECO:0007669"/>
    <property type="project" value="UniProtKB-SubCell"/>
</dbReference>
<comment type="subcellular location">
    <subcellularLocation>
        <location evidence="9">Endoplasmic reticulum membrane</location>
        <topology evidence="9">Multi-pass membrane protein</topology>
    </subcellularLocation>
    <subcellularLocation>
        <location evidence="9">Golgi apparatus membrane</location>
        <topology evidence="9">Multi-pass membrane protein</topology>
    </subcellularLocation>
</comment>
<dbReference type="RefSeq" id="XP_019038312.1">
    <property type="nucleotide sequence ID" value="XM_019184167.1"/>
</dbReference>
<evidence type="ECO:0000256" key="7">
    <source>
        <dbReference type="ARBA" id="ARBA00023054"/>
    </source>
</evidence>
<dbReference type="STRING" id="683960.A0A1E3P128"/>
<evidence type="ECO:0000256" key="3">
    <source>
        <dbReference type="ARBA" id="ARBA00022692"/>
    </source>
</evidence>
<accession>A0A1E3P128</accession>
<evidence type="ECO:0000256" key="5">
    <source>
        <dbReference type="ARBA" id="ARBA00022892"/>
    </source>
</evidence>
<dbReference type="InterPro" id="IPR027538">
    <property type="entry name" value="Get1_fungi"/>
</dbReference>
<dbReference type="Pfam" id="PF04420">
    <property type="entry name" value="CHD5"/>
    <property type="match status" value="1"/>
</dbReference>
<evidence type="ECO:0000256" key="8">
    <source>
        <dbReference type="ARBA" id="ARBA00023136"/>
    </source>
</evidence>
<sequence length="195" mass="22747">MEPYSLLLSILTLLIYSSLLSHFGKQNIIQSIWLIYLKYSSNPKLKQLNKLKTTKKAVFIEKSSISPQDQYAKWTKLNRKFDELNKSIDSLELEIVEFKQNFEKPISLLLSSIYWLPMVWFRIFNRKIGVFWLPNGGFPYYLEKLLSWPSAPIGSIGLSQWCFLINAFLSGVLFIIKNFNVELPEKPTNKITTVE</sequence>
<evidence type="ECO:0000256" key="6">
    <source>
        <dbReference type="ARBA" id="ARBA00022989"/>
    </source>
</evidence>
<dbReference type="EMBL" id="KV454211">
    <property type="protein sequence ID" value="ODQ59105.1"/>
    <property type="molecule type" value="Genomic_DNA"/>
</dbReference>
<name>A0A1E3P128_WICAA</name>
<feature type="transmembrane region" description="Helical" evidence="10">
    <location>
        <begin position="153"/>
        <end position="176"/>
    </location>
</feature>
<dbReference type="PANTHER" id="PTHR42650">
    <property type="entry name" value="TAIL-ANCHORED PROTEIN INSERTION RECEPTOR WRB"/>
    <property type="match status" value="1"/>
</dbReference>
<feature type="transmembrane region" description="Helical" evidence="10">
    <location>
        <begin position="106"/>
        <end position="124"/>
    </location>
</feature>
<dbReference type="InterPro" id="IPR029012">
    <property type="entry name" value="Helix_hairpin_bin_sf"/>
</dbReference>
<dbReference type="OrthoDB" id="69461at2759"/>
<comment type="subunit">
    <text evidence="9">Component of the Golgi to ER traffic (GET) complex, which is composed of GET1, GET2 and GET3. Within the complex, GET1 and GET2 form a heterotetramer which is stabilized by phosphatidylinositol binding and which binds to the GET3 homodimer.</text>
</comment>
<dbReference type="GO" id="GO:0016192">
    <property type="term" value="P:vesicle-mediated transport"/>
    <property type="evidence" value="ECO:0007669"/>
    <property type="project" value="UniProtKB-KW"/>
</dbReference>
<dbReference type="Proteomes" id="UP000094112">
    <property type="component" value="Unassembled WGS sequence"/>
</dbReference>
<keyword evidence="5 9" id="KW-0931">ER-Golgi transport</keyword>
<comment type="similarity">
    <text evidence="1 9">Belongs to the WRB/GET1 family.</text>
</comment>
<dbReference type="GO" id="GO:0043495">
    <property type="term" value="F:protein-membrane adaptor activity"/>
    <property type="evidence" value="ECO:0007669"/>
    <property type="project" value="TreeGrafter"/>
</dbReference>
<dbReference type="GO" id="GO:0071816">
    <property type="term" value="P:tail-anchored membrane protein insertion into ER membrane"/>
    <property type="evidence" value="ECO:0007669"/>
    <property type="project" value="InterPro"/>
</dbReference>